<evidence type="ECO:0000256" key="2">
    <source>
        <dbReference type="SAM" id="MobiDB-lite"/>
    </source>
</evidence>
<dbReference type="SUPFAM" id="SSF53850">
    <property type="entry name" value="Periplasmic binding protein-like II"/>
    <property type="match status" value="1"/>
</dbReference>
<dbReference type="InterPro" id="IPR005064">
    <property type="entry name" value="BUG"/>
</dbReference>
<dbReference type="Proteomes" id="UP000298180">
    <property type="component" value="Unassembled WGS sequence"/>
</dbReference>
<proteinExistence type="inferred from homology"/>
<dbReference type="CDD" id="cd07012">
    <property type="entry name" value="PBP2_Bug_TTT"/>
    <property type="match status" value="1"/>
</dbReference>
<accession>A0A4Z0BX44</accession>
<name>A0A4Z0BX44_9BURK</name>
<sequence>MVRASPHISCFMNRSGTLTRSMRTLVVSLLPFRRMRASSDQIRQWESNYPATKGTSSRPPHNDCGRFTQDLAQAKETGMDFIRIAFGVAAVSLACGIAAQPYPNRPLRFVVPFAVAGSSDGAARLMAERFSALLGQVVVVENKAGAGGIVGTDYVAKSRPDGYTFVWAGSNAFAGGAKNMPFSPVNDFEPVCLVGTISYILTVSPTLGVKTVKELVDLAKSSSKPLAYASPGNGGGSHMSMEMLQHKAGINLLNVQYKGSAAAVTDVLAGHVPIVFETVSSVAQHVQTGKLIALATSSTKRLPGLPNVPTMKEAGYDFSVAGWAGLALPADTAPAIVARLDGACRTVLNQADAVDTINRKFGWEVEYLDPAAFGEFIKAQVTAWSEMTAISKIKE</sequence>
<organism evidence="3 4">
    <name type="scientific">Ramlibacter henchirensis</name>
    <dbReference type="NCBI Taxonomy" id="204072"/>
    <lineage>
        <taxon>Bacteria</taxon>
        <taxon>Pseudomonadati</taxon>
        <taxon>Pseudomonadota</taxon>
        <taxon>Betaproteobacteria</taxon>
        <taxon>Burkholderiales</taxon>
        <taxon>Comamonadaceae</taxon>
        <taxon>Ramlibacter</taxon>
    </lineage>
</organism>
<evidence type="ECO:0000313" key="4">
    <source>
        <dbReference type="Proteomes" id="UP000298180"/>
    </source>
</evidence>
<dbReference type="Pfam" id="PF03401">
    <property type="entry name" value="TctC"/>
    <property type="match status" value="1"/>
</dbReference>
<dbReference type="Gene3D" id="3.40.190.10">
    <property type="entry name" value="Periplasmic binding protein-like II"/>
    <property type="match status" value="1"/>
</dbReference>
<dbReference type="InterPro" id="IPR042100">
    <property type="entry name" value="Bug_dom1"/>
</dbReference>
<dbReference type="PANTHER" id="PTHR42928:SF5">
    <property type="entry name" value="BLR1237 PROTEIN"/>
    <property type="match status" value="1"/>
</dbReference>
<gene>
    <name evidence="3" type="ORF">EZ313_16940</name>
</gene>
<dbReference type="PANTHER" id="PTHR42928">
    <property type="entry name" value="TRICARBOXYLATE-BINDING PROTEIN"/>
    <property type="match status" value="1"/>
</dbReference>
<dbReference type="OrthoDB" id="8678477at2"/>
<evidence type="ECO:0000313" key="3">
    <source>
        <dbReference type="EMBL" id="TFZ02920.1"/>
    </source>
</evidence>
<protein>
    <submittedName>
        <fullName evidence="3">Tripartite tricarboxylate transporter substrate binding protein</fullName>
    </submittedName>
</protein>
<feature type="compositionally biased region" description="Polar residues" evidence="2">
    <location>
        <begin position="43"/>
        <end position="59"/>
    </location>
</feature>
<evidence type="ECO:0000256" key="1">
    <source>
        <dbReference type="ARBA" id="ARBA00006987"/>
    </source>
</evidence>
<reference evidence="3 4" key="1">
    <citation type="submission" date="2019-03" db="EMBL/GenBank/DDBJ databases">
        <title>Ramlibacter henchirensis DSM 14656, whole genome shotgun sequence.</title>
        <authorList>
            <person name="Zhang X."/>
            <person name="Feng G."/>
            <person name="Zhu H."/>
        </authorList>
    </citation>
    <scope>NUCLEOTIDE SEQUENCE [LARGE SCALE GENOMIC DNA]</scope>
    <source>
        <strain evidence="3 4">DSM 14656</strain>
    </source>
</reference>
<dbReference type="AlphaFoldDB" id="A0A4Z0BX44"/>
<comment type="similarity">
    <text evidence="1">Belongs to the UPF0065 (bug) family.</text>
</comment>
<dbReference type="Gene3D" id="3.40.190.150">
    <property type="entry name" value="Bordetella uptake gene, domain 1"/>
    <property type="match status" value="1"/>
</dbReference>
<dbReference type="EMBL" id="SMLM01000002">
    <property type="protein sequence ID" value="TFZ02920.1"/>
    <property type="molecule type" value="Genomic_DNA"/>
</dbReference>
<comment type="caution">
    <text evidence="3">The sequence shown here is derived from an EMBL/GenBank/DDBJ whole genome shotgun (WGS) entry which is preliminary data.</text>
</comment>
<keyword evidence="4" id="KW-1185">Reference proteome</keyword>
<feature type="region of interest" description="Disordered" evidence="2">
    <location>
        <begin position="43"/>
        <end position="63"/>
    </location>
</feature>